<keyword evidence="1" id="KW-0503">Monooxygenase</keyword>
<reference evidence="1" key="1">
    <citation type="submission" date="2021-10" db="EMBL/GenBank/DDBJ databases">
        <title>Psilocybe cubensis genome.</title>
        <authorList>
            <person name="Mckernan K.J."/>
            <person name="Crawford S."/>
            <person name="Trippe A."/>
            <person name="Kane L.T."/>
            <person name="Mclaughlin S."/>
        </authorList>
    </citation>
    <scope>NUCLEOTIDE SEQUENCE</scope>
    <source>
        <strain evidence="1">MGC-MH-2018</strain>
    </source>
</reference>
<gene>
    <name evidence="1" type="ORF">JR316_0010322</name>
</gene>
<dbReference type="EMBL" id="JAFIQS020000009">
    <property type="protein sequence ID" value="KAH9478084.1"/>
    <property type="molecule type" value="Genomic_DNA"/>
</dbReference>
<comment type="caution">
    <text evidence="1">The sequence shown here is derived from an EMBL/GenBank/DDBJ whole genome shotgun (WGS) entry which is preliminary data.</text>
</comment>
<evidence type="ECO:0000313" key="1">
    <source>
        <dbReference type="EMBL" id="KAH9478084.1"/>
    </source>
</evidence>
<proteinExistence type="predicted"/>
<keyword evidence="2" id="KW-1185">Reference proteome</keyword>
<dbReference type="Proteomes" id="UP000664032">
    <property type="component" value="Unassembled WGS sequence"/>
</dbReference>
<accession>A0ACB8GST0</accession>
<keyword evidence="1" id="KW-0560">Oxidoreductase</keyword>
<sequence length="326" mass="36137">MSSMYGYDAKSTDDPCILAADKTFTLGMELLSPGGSLINLIPLLRFVPPWFPGAISQQKAQEARMLTKKVVSIPLEFTKAQVAEGNARPSVVGDFLKKKNTVGASKEEEEATLIVASTAYAAASDTTQSATGTFIYLMVCNPDIQRKAQAEIDSVLGGKRLPTYEDRPCMPYNEAIYREVLRWRPPGSVGVPHCSIEDDFYDGYFIPKGSTLLGNIWAMTHDETRYENPMSFNPERFFNPDGTLNDDDRIMAFGFGRRVCIGKHVASATVIPAVFNLEKARDKSGNTIEVNDEYCEFGLISRKKPFVCSIVPRSDISRELVEKLDT</sequence>
<organism evidence="1 2">
    <name type="scientific">Psilocybe cubensis</name>
    <name type="common">Psychedelic mushroom</name>
    <name type="synonym">Stropharia cubensis</name>
    <dbReference type="NCBI Taxonomy" id="181762"/>
    <lineage>
        <taxon>Eukaryota</taxon>
        <taxon>Fungi</taxon>
        <taxon>Dikarya</taxon>
        <taxon>Basidiomycota</taxon>
        <taxon>Agaricomycotina</taxon>
        <taxon>Agaricomycetes</taxon>
        <taxon>Agaricomycetidae</taxon>
        <taxon>Agaricales</taxon>
        <taxon>Agaricineae</taxon>
        <taxon>Strophariaceae</taxon>
        <taxon>Psilocybe</taxon>
    </lineage>
</organism>
<evidence type="ECO:0000313" key="2">
    <source>
        <dbReference type="Proteomes" id="UP000664032"/>
    </source>
</evidence>
<protein>
    <submittedName>
        <fullName evidence="1">Cytochrome P450 monooxygenase 208</fullName>
    </submittedName>
</protein>
<name>A0ACB8GST0_PSICU</name>